<sequence>MRQPGRLDMAGDGAVGNTHERTTLRDDGERIPLLVRLTPRATEMQPLCYAHTPTQTTVILFRTGCLVWYRLDRDRARSRSTGLHTPPSPPGDADALDISLHYLGFYRDEFERTRVVVKTRARRVVVWTAAANGLIAVLGTAVAVFSAPWLGLFSTALAASIGVMSAWDGLYRHREMWVQRSVILGQLQAMLRTVELRRARGADRDLLAAQTMAHLNEILADDLEAWTSLRRTQPATRERAAEQEQ</sequence>
<name>A0A6G9YV96_9NOCA</name>
<feature type="transmembrane region" description="Helical" evidence="2">
    <location>
        <begin position="151"/>
        <end position="171"/>
    </location>
</feature>
<feature type="transmembrane region" description="Helical" evidence="2">
    <location>
        <begin position="124"/>
        <end position="145"/>
    </location>
</feature>
<evidence type="ECO:0000313" key="4">
    <source>
        <dbReference type="Proteomes" id="UP000500953"/>
    </source>
</evidence>
<keyword evidence="2" id="KW-0472">Membrane</keyword>
<dbReference type="NCBIfam" id="NF033634">
    <property type="entry name" value="SLATT_1"/>
    <property type="match status" value="1"/>
</dbReference>
<evidence type="ECO:0000256" key="1">
    <source>
        <dbReference type="SAM" id="MobiDB-lite"/>
    </source>
</evidence>
<organism evidence="3 4">
    <name type="scientific">Nocardia terpenica</name>
    <dbReference type="NCBI Taxonomy" id="455432"/>
    <lineage>
        <taxon>Bacteria</taxon>
        <taxon>Bacillati</taxon>
        <taxon>Actinomycetota</taxon>
        <taxon>Actinomycetes</taxon>
        <taxon>Mycobacteriales</taxon>
        <taxon>Nocardiaceae</taxon>
        <taxon>Nocardia</taxon>
    </lineage>
</organism>
<keyword evidence="2" id="KW-0812">Transmembrane</keyword>
<reference evidence="3 4" key="1">
    <citation type="journal article" date="2019" name="ACS Chem. Biol.">
        <title>Identification and Mobilization of a Cryptic Antibiotic Biosynthesis Gene Locus from a Human-Pathogenic Nocardia Isolate.</title>
        <authorList>
            <person name="Herisse M."/>
            <person name="Ishida K."/>
            <person name="Porter J.L."/>
            <person name="Howden B."/>
            <person name="Hertweck C."/>
            <person name="Stinear T.P."/>
            <person name="Pidot S.J."/>
        </authorList>
    </citation>
    <scope>NUCLEOTIDE SEQUENCE [LARGE SCALE GENOMIC DNA]</scope>
    <source>
        <strain evidence="3 4">AUSMDU00012715</strain>
    </source>
</reference>
<dbReference type="Proteomes" id="UP000500953">
    <property type="component" value="Chromosome"/>
</dbReference>
<evidence type="ECO:0000313" key="3">
    <source>
        <dbReference type="EMBL" id="QIS17138.1"/>
    </source>
</evidence>
<proteinExistence type="predicted"/>
<protein>
    <submittedName>
        <fullName evidence="3">SLATT domain-containing protein</fullName>
    </submittedName>
</protein>
<dbReference type="AlphaFoldDB" id="A0A6G9YV96"/>
<accession>A0A6G9YV96</accession>
<gene>
    <name evidence="3" type="ORF">F6W96_01220</name>
</gene>
<keyword evidence="2" id="KW-1133">Transmembrane helix</keyword>
<dbReference type="EMBL" id="CP046173">
    <property type="protein sequence ID" value="QIS17138.1"/>
    <property type="molecule type" value="Genomic_DNA"/>
</dbReference>
<evidence type="ECO:0000256" key="2">
    <source>
        <dbReference type="SAM" id="Phobius"/>
    </source>
</evidence>
<feature type="region of interest" description="Disordered" evidence="1">
    <location>
        <begin position="1"/>
        <end position="25"/>
    </location>
</feature>